<dbReference type="AlphaFoldDB" id="A0A399SR85"/>
<evidence type="ECO:0000313" key="1">
    <source>
        <dbReference type="EMBL" id="RIJ44467.1"/>
    </source>
</evidence>
<comment type="caution">
    <text evidence="1">The sequence shown here is derived from an EMBL/GenBank/DDBJ whole genome shotgun (WGS) entry which is preliminary data.</text>
</comment>
<protein>
    <submittedName>
        <fullName evidence="1">Uncharacterized protein</fullName>
    </submittedName>
</protein>
<accession>A0A399SR85</accession>
<evidence type="ECO:0000313" key="2">
    <source>
        <dbReference type="Proteomes" id="UP000266634"/>
    </source>
</evidence>
<gene>
    <name evidence="1" type="ORF">DZF93_02690</name>
</gene>
<dbReference type="EMBL" id="QWEA01000049">
    <property type="protein sequence ID" value="RIJ44467.1"/>
    <property type="molecule type" value="Genomic_DNA"/>
</dbReference>
<sequence>MAECTTQLLSQLKSPSTAQLSELETLDREEYATHLITNINELLGEELDSETPLDLGELGEKTRAKMDKDAENGKVDWIVVGAVDSQNGFGAMVRSDWTCETTWTDGKLTSGPTVDLGED</sequence>
<name>A0A399SR85_9MICO</name>
<proteinExistence type="predicted"/>
<organism evidence="1 2">
    <name type="scientific">Clavibacter michiganensis subsp. insidiosus</name>
    <dbReference type="NCBI Taxonomy" id="33014"/>
    <lineage>
        <taxon>Bacteria</taxon>
        <taxon>Bacillati</taxon>
        <taxon>Actinomycetota</taxon>
        <taxon>Actinomycetes</taxon>
        <taxon>Micrococcales</taxon>
        <taxon>Microbacteriaceae</taxon>
        <taxon>Clavibacter</taxon>
    </lineage>
</organism>
<dbReference type="Proteomes" id="UP000266634">
    <property type="component" value="Unassembled WGS sequence"/>
</dbReference>
<reference evidence="1 2" key="1">
    <citation type="submission" date="2018-08" db="EMBL/GenBank/DDBJ databases">
        <title>Genome Sequence of Clavibacter michiganensis Subspecies type strains, and the Atypical Peach-Colored Strains Isolated from Tomato.</title>
        <authorList>
            <person name="Osdaghi E."/>
            <person name="Portier P."/>
            <person name="Briand M."/>
            <person name="Jacques M.-A."/>
        </authorList>
    </citation>
    <scope>NUCLEOTIDE SEQUENCE [LARGE SCALE GENOMIC DNA]</scope>
    <source>
        <strain evidence="1 2">CFBP 6488</strain>
    </source>
</reference>